<organism evidence="2">
    <name type="scientific">hydrothermal vent metagenome</name>
    <dbReference type="NCBI Taxonomy" id="652676"/>
    <lineage>
        <taxon>unclassified sequences</taxon>
        <taxon>metagenomes</taxon>
        <taxon>ecological metagenomes</taxon>
    </lineage>
</organism>
<dbReference type="PANTHER" id="PTHR42895:SF2">
    <property type="entry name" value="IRON-SULFUR CLUSTER PROTEIN"/>
    <property type="match status" value="1"/>
</dbReference>
<dbReference type="Gene3D" id="3.30.420.480">
    <property type="entry name" value="Domain of unknown function (DUF4445)"/>
    <property type="match status" value="1"/>
</dbReference>
<dbReference type="InterPro" id="IPR027980">
    <property type="entry name" value="RACo_C"/>
</dbReference>
<sequence length="959" mass="105468">MNSFERVRAAINFEETDRPPVIPETLAITATLANVSPRDYVRSGDLIAKLQGQAQREIGYDAVFAAADLCVEAEAIGCELEYPEGNYPHVKKTVIQHYEDLAKLSLPNPQVDGRMPEMLKAVRLLKKSFGGEVPVFAHTIGPMTLASRIMDIEKMLYMIVDHPNKFRDILMFCKEVSRTFAVALANEGADGIIMFDPSASPAVLPSKIFREFELDAVTYVFSEVKNKNAIAWYSVAGPVQSNNAILTETGADITTVDYVTPLETALESKGITVINGNIKPLLFLEGSADEVYAEARKLLAVSRTTERFILGSGCEIPLYSKIENIKALVRAAEDEKNTIDSTNRQAKNLHTITILPHRKSINAHTGDHLLDLLLEADVNITNYCNHTGSCGKCAVIIKQGKTLPPERTEAIQLKNRNGAKNERLACKVTVEGPMEIYVPHSSRVERDSLFVPDEMVKHSLEEEVAKYAFSNSITIEPVNEDFHCHEHNIDCAKSWIEKNLGEHKISPHLVAKLASIDINNEAVLNVIIDKTKPEILDFTRSGLLYGLAVDIGSTTISAYAHDLKSGELLCVGSVENPQRRFGMDIITRATQAVEDTAMIPEMQNALVEGINSIISHFHRENSFQNQRVYDLVLVGNPVIIHLFLGLSPASVSQSPFTPEISGRVSMPVKELGSRTKLAVNQNCQLEILPAISGFVGSDTVAGILATDLHKKEETSLFIDIGTNGELVINSNGKLVCASVAAGPALEGASLTHGRTCQNGVIYSIWIDDDKKVRYKTIGGMAPIGLCGSSVIDAIAEFVRHGIINDRGRFINQDKWRQIKDEHFIITPRQETAMHSPITISAKDIEEVQKAKSAIRTGVELLMKETDTSPEDIRHVYMSGSFGVSINMGNAKAIGMFPDMRNAKFTFIKNSAGIGGRMAILSINARDETEKIAKKASHINLVDSPEFSNLFIDNMFFQNA</sequence>
<protein>
    <recommendedName>
        <fullName evidence="1">2Fe-2S ferredoxin-type domain-containing protein</fullName>
    </recommendedName>
</protein>
<dbReference type="InterPro" id="IPR000257">
    <property type="entry name" value="Uroporphyrinogen_deCOase"/>
</dbReference>
<dbReference type="Pfam" id="PF00111">
    <property type="entry name" value="Fer2"/>
    <property type="match status" value="1"/>
</dbReference>
<gene>
    <name evidence="2" type="ORF">MNBD_NITROSPINAE01-1206</name>
</gene>
<dbReference type="InterPro" id="IPR041414">
    <property type="entry name" value="Raco-like_middle"/>
</dbReference>
<dbReference type="InterPro" id="IPR038071">
    <property type="entry name" value="UROD/MetE-like_sf"/>
</dbReference>
<reference evidence="2" key="1">
    <citation type="submission" date="2018-06" db="EMBL/GenBank/DDBJ databases">
        <authorList>
            <person name="Zhirakovskaya E."/>
        </authorList>
    </citation>
    <scope>NUCLEOTIDE SEQUENCE</scope>
</reference>
<dbReference type="InterPro" id="IPR036010">
    <property type="entry name" value="2Fe-2S_ferredoxin-like_sf"/>
</dbReference>
<name>A0A3B1BXZ9_9ZZZZ</name>
<dbReference type="InterPro" id="IPR012675">
    <property type="entry name" value="Beta-grasp_dom_sf"/>
</dbReference>
<dbReference type="Gene3D" id="3.10.20.30">
    <property type="match status" value="1"/>
</dbReference>
<dbReference type="GO" id="GO:0006779">
    <property type="term" value="P:porphyrin-containing compound biosynthetic process"/>
    <property type="evidence" value="ECO:0007669"/>
    <property type="project" value="InterPro"/>
</dbReference>
<dbReference type="GO" id="GO:0004853">
    <property type="term" value="F:uroporphyrinogen decarboxylase activity"/>
    <property type="evidence" value="ECO:0007669"/>
    <property type="project" value="InterPro"/>
</dbReference>
<dbReference type="PANTHER" id="PTHR42895">
    <property type="entry name" value="IRON-SULFUR CLUSTER-BINDING PROTEIN-RELATED"/>
    <property type="match status" value="1"/>
</dbReference>
<dbReference type="Pfam" id="PF17651">
    <property type="entry name" value="Raco_middle"/>
    <property type="match status" value="1"/>
</dbReference>
<dbReference type="EMBL" id="UOGC01000148">
    <property type="protein sequence ID" value="VAX23206.1"/>
    <property type="molecule type" value="Genomic_DNA"/>
</dbReference>
<dbReference type="InterPro" id="IPR052911">
    <property type="entry name" value="Corrinoid_activation_enz"/>
</dbReference>
<dbReference type="InterPro" id="IPR001041">
    <property type="entry name" value="2Fe-2S_ferredoxin-type"/>
</dbReference>
<dbReference type="GO" id="GO:0051536">
    <property type="term" value="F:iron-sulfur cluster binding"/>
    <property type="evidence" value="ECO:0007669"/>
    <property type="project" value="InterPro"/>
</dbReference>
<dbReference type="InterPro" id="IPR042259">
    <property type="entry name" value="Raco-like_middle_sf"/>
</dbReference>
<dbReference type="Pfam" id="PF01208">
    <property type="entry name" value="URO-D"/>
    <property type="match status" value="1"/>
</dbReference>
<dbReference type="Pfam" id="PF14574">
    <property type="entry name" value="RACo_C_ter"/>
    <property type="match status" value="1"/>
</dbReference>
<evidence type="ECO:0000313" key="2">
    <source>
        <dbReference type="EMBL" id="VAX23206.1"/>
    </source>
</evidence>
<feature type="domain" description="2Fe-2S ferredoxin-type" evidence="1">
    <location>
        <begin position="350"/>
        <end position="442"/>
    </location>
</feature>
<dbReference type="PROSITE" id="PS51085">
    <property type="entry name" value="2FE2S_FER_2"/>
    <property type="match status" value="1"/>
</dbReference>
<dbReference type="CDD" id="cd00207">
    <property type="entry name" value="fer2"/>
    <property type="match status" value="1"/>
</dbReference>
<dbReference type="AlphaFoldDB" id="A0A3B1BXZ9"/>
<dbReference type="SUPFAM" id="SSF54292">
    <property type="entry name" value="2Fe-2S ferredoxin-like"/>
    <property type="match status" value="1"/>
</dbReference>
<dbReference type="CDD" id="cd03465">
    <property type="entry name" value="URO-D_like"/>
    <property type="match status" value="1"/>
</dbReference>
<dbReference type="SUPFAM" id="SSF51726">
    <property type="entry name" value="UROD/MetE-like"/>
    <property type="match status" value="1"/>
</dbReference>
<evidence type="ECO:0000259" key="1">
    <source>
        <dbReference type="PROSITE" id="PS51085"/>
    </source>
</evidence>
<proteinExistence type="predicted"/>
<accession>A0A3B1BXZ9</accession>
<dbReference type="Gene3D" id="3.20.20.210">
    <property type="match status" value="1"/>
</dbReference>